<gene>
    <name evidence="2" type="ORF">D0Y96_01645</name>
</gene>
<dbReference type="Proteomes" id="UP000264702">
    <property type="component" value="Unassembled WGS sequence"/>
</dbReference>
<dbReference type="Gene3D" id="3.40.30.10">
    <property type="entry name" value="Glutaredoxin"/>
    <property type="match status" value="1"/>
</dbReference>
<comment type="caution">
    <text evidence="2">The sequence shown here is derived from an EMBL/GenBank/DDBJ whole genome shotgun (WGS) entry which is preliminary data.</text>
</comment>
<dbReference type="CDD" id="cd02980">
    <property type="entry name" value="TRX_Fd_family"/>
    <property type="match status" value="1"/>
</dbReference>
<name>A0A372IV89_9BACT</name>
<evidence type="ECO:0000313" key="3">
    <source>
        <dbReference type="Proteomes" id="UP000264702"/>
    </source>
</evidence>
<accession>A0A372IV89</accession>
<dbReference type="AlphaFoldDB" id="A0A372IV89"/>
<evidence type="ECO:0000256" key="1">
    <source>
        <dbReference type="SAM" id="MobiDB-lite"/>
    </source>
</evidence>
<evidence type="ECO:0000313" key="2">
    <source>
        <dbReference type="EMBL" id="RFU18699.1"/>
    </source>
</evidence>
<protein>
    <submittedName>
        <fullName evidence="2">(2Fe-2S) ferredoxin domain-containing protein</fullName>
    </submittedName>
</protein>
<organism evidence="2 3">
    <name type="scientific">Paracidobacterium acidisoli</name>
    <dbReference type="NCBI Taxonomy" id="2303751"/>
    <lineage>
        <taxon>Bacteria</taxon>
        <taxon>Pseudomonadati</taxon>
        <taxon>Acidobacteriota</taxon>
        <taxon>Terriglobia</taxon>
        <taxon>Terriglobales</taxon>
        <taxon>Acidobacteriaceae</taxon>
        <taxon>Paracidobacterium</taxon>
    </lineage>
</organism>
<proteinExistence type="predicted"/>
<dbReference type="SUPFAM" id="SSF52833">
    <property type="entry name" value="Thioredoxin-like"/>
    <property type="match status" value="1"/>
</dbReference>
<feature type="region of interest" description="Disordered" evidence="1">
    <location>
        <begin position="1"/>
        <end position="20"/>
    </location>
</feature>
<feature type="compositionally biased region" description="Polar residues" evidence="1">
    <location>
        <begin position="1"/>
        <end position="19"/>
    </location>
</feature>
<dbReference type="EMBL" id="QVQT01000001">
    <property type="protein sequence ID" value="RFU18699.1"/>
    <property type="molecule type" value="Genomic_DNA"/>
</dbReference>
<sequence length="115" mass="12175">MFICTNTREPGSARPSCTTDGKGELQARFKDAIRAAGLSGRVRANKAGCLDQCEHGPTVVVYPEGVWYGGVQLQDVQEIVSEHLVAGRPVRRLILADGCINTAGCPHKIAPGSGD</sequence>
<dbReference type="InterPro" id="IPR036249">
    <property type="entry name" value="Thioredoxin-like_sf"/>
</dbReference>
<keyword evidence="3" id="KW-1185">Reference proteome</keyword>
<reference evidence="2 3" key="1">
    <citation type="submission" date="2018-08" db="EMBL/GenBank/DDBJ databases">
        <title>Acidipila sp. 4G-K13, an acidobacterium isolated from forest soil.</title>
        <authorList>
            <person name="Gao Z.-H."/>
            <person name="Qiu L.-H."/>
        </authorList>
    </citation>
    <scope>NUCLEOTIDE SEQUENCE [LARGE SCALE GENOMIC DNA]</scope>
    <source>
        <strain evidence="2 3">4G-K13</strain>
    </source>
</reference>